<protein>
    <recommendedName>
        <fullName evidence="4">Dirigent protein</fullName>
    </recommendedName>
</protein>
<accession>A0A7J0DGM1</accession>
<dbReference type="InterPro" id="IPR004265">
    <property type="entry name" value="Dirigent"/>
</dbReference>
<dbReference type="InterPro" id="IPR044859">
    <property type="entry name" value="Allene_oxi_cyc_Dirigent"/>
</dbReference>
<feature type="signal peptide" evidence="4">
    <location>
        <begin position="1"/>
        <end position="26"/>
    </location>
</feature>
<keyword evidence="3 4" id="KW-0964">Secreted</keyword>
<comment type="caution">
    <text evidence="5">The sequence shown here is derived from an EMBL/GenBank/DDBJ whole genome shotgun (WGS) entry which is preliminary data.</text>
</comment>
<evidence type="ECO:0000256" key="4">
    <source>
        <dbReference type="RuleBase" id="RU363099"/>
    </source>
</evidence>
<dbReference type="PANTHER" id="PTHR46215">
    <property type="entry name" value="DIRIGENT PROTEIN 24-RELATED"/>
    <property type="match status" value="1"/>
</dbReference>
<organism evidence="5 6">
    <name type="scientific">Actinidia rufa</name>
    <dbReference type="NCBI Taxonomy" id="165716"/>
    <lineage>
        <taxon>Eukaryota</taxon>
        <taxon>Viridiplantae</taxon>
        <taxon>Streptophyta</taxon>
        <taxon>Embryophyta</taxon>
        <taxon>Tracheophyta</taxon>
        <taxon>Spermatophyta</taxon>
        <taxon>Magnoliopsida</taxon>
        <taxon>eudicotyledons</taxon>
        <taxon>Gunneridae</taxon>
        <taxon>Pentapetalae</taxon>
        <taxon>asterids</taxon>
        <taxon>Ericales</taxon>
        <taxon>Actinidiaceae</taxon>
        <taxon>Actinidia</taxon>
    </lineage>
</organism>
<dbReference type="EMBL" id="BJWL01000206">
    <property type="protein sequence ID" value="GFS34146.1"/>
    <property type="molecule type" value="Genomic_DNA"/>
</dbReference>
<keyword evidence="4" id="KW-0052">Apoplast</keyword>
<dbReference type="AlphaFoldDB" id="A0A7J0DGM1"/>
<dbReference type="OrthoDB" id="1685727at2759"/>
<evidence type="ECO:0000313" key="6">
    <source>
        <dbReference type="Proteomes" id="UP000585474"/>
    </source>
</evidence>
<dbReference type="PANTHER" id="PTHR46215:SF17">
    <property type="entry name" value="DIRIGENT PROTEIN"/>
    <property type="match status" value="1"/>
</dbReference>
<dbReference type="Gene3D" id="2.40.480.10">
    <property type="entry name" value="Allene oxide cyclase-like"/>
    <property type="match status" value="1"/>
</dbReference>
<reference evidence="6" key="1">
    <citation type="submission" date="2019-07" db="EMBL/GenBank/DDBJ databases">
        <title>De Novo Assembly of kiwifruit Actinidia rufa.</title>
        <authorList>
            <person name="Sugita-Konishi S."/>
            <person name="Sato K."/>
            <person name="Mori E."/>
            <person name="Abe Y."/>
            <person name="Kisaki G."/>
            <person name="Hamano K."/>
            <person name="Suezawa K."/>
            <person name="Otani M."/>
            <person name="Fukuda T."/>
            <person name="Manabe T."/>
            <person name="Gomi K."/>
            <person name="Tabuchi M."/>
            <person name="Akimitsu K."/>
            <person name="Kataoka I."/>
        </authorList>
    </citation>
    <scope>NUCLEOTIDE SEQUENCE [LARGE SCALE GENOMIC DNA]</scope>
    <source>
        <strain evidence="6">cv. Fuchu</strain>
    </source>
</reference>
<comment type="function">
    <text evidence="4">Dirigent proteins impart stereoselectivity on the phenoxy radical-coupling reaction, yielding optically active lignans from two molecules of coniferyl alcohol in the biosynthesis of lignans, flavonolignans, and alkaloids and thus plays a central role in plant secondary metabolism.</text>
</comment>
<keyword evidence="6" id="KW-1185">Reference proteome</keyword>
<evidence type="ECO:0000256" key="1">
    <source>
        <dbReference type="ARBA" id="ARBA00010746"/>
    </source>
</evidence>
<keyword evidence="4" id="KW-0732">Signal</keyword>
<dbReference type="Proteomes" id="UP000585474">
    <property type="component" value="Unassembled WGS sequence"/>
</dbReference>
<name>A0A7J0DGM1_9ERIC</name>
<dbReference type="GO" id="GO:0009699">
    <property type="term" value="P:phenylpropanoid biosynthetic process"/>
    <property type="evidence" value="ECO:0007669"/>
    <property type="project" value="UniProtKB-ARBA"/>
</dbReference>
<gene>
    <name evidence="5" type="ORF">Acr_00g0032520</name>
</gene>
<dbReference type="Pfam" id="PF03018">
    <property type="entry name" value="Dirigent"/>
    <property type="match status" value="1"/>
</dbReference>
<evidence type="ECO:0000256" key="3">
    <source>
        <dbReference type="ARBA" id="ARBA00022525"/>
    </source>
</evidence>
<feature type="chain" id="PRO_5029947336" description="Dirigent protein" evidence="4">
    <location>
        <begin position="27"/>
        <end position="238"/>
    </location>
</feature>
<comment type="subcellular location">
    <subcellularLocation>
        <location evidence="4">Secreted</location>
        <location evidence="4">Extracellular space</location>
        <location evidence="4">Apoplast</location>
    </subcellularLocation>
</comment>
<comment type="similarity">
    <text evidence="1 4">Belongs to the plant dirigent protein family.</text>
</comment>
<sequence>MLMKLFSMPTIPFFVLFLTIINQSLSSRILGDPSPTHHHTHHSLTFYMLDSLTEPCPSPSPVTTKVLNGQLPFPKPLGFFPPVGGIPLSDPNPNLSTQTLDLPGIGISFPGKAMLEELEFGTVTVIEEALFEGTFGGVQVGKAQGMYVASSDDGTHGSNHMMAMTARLASGEYKDGLRLFGVYRTDVSESHVAVIGGTGKYHNANGYATVKTVNLDSNNVKKGSEAAYKVLRFDVYLG</sequence>
<comment type="subunit">
    <text evidence="2 4">Homodimer.</text>
</comment>
<proteinExistence type="inferred from homology"/>
<evidence type="ECO:0000256" key="2">
    <source>
        <dbReference type="ARBA" id="ARBA00011738"/>
    </source>
</evidence>
<dbReference type="GO" id="GO:0048046">
    <property type="term" value="C:apoplast"/>
    <property type="evidence" value="ECO:0007669"/>
    <property type="project" value="UniProtKB-SubCell"/>
</dbReference>
<evidence type="ECO:0000313" key="5">
    <source>
        <dbReference type="EMBL" id="GFS34146.1"/>
    </source>
</evidence>